<keyword evidence="11 12" id="KW-0119">Carbohydrate metabolism</keyword>
<comment type="caution">
    <text evidence="14">The sequence shown here is derived from an EMBL/GenBank/DDBJ whole genome shotgun (WGS) entry which is preliminary data.</text>
</comment>
<keyword evidence="10 12" id="KW-0630">Potassium</keyword>
<feature type="binding site" evidence="12">
    <location>
        <position position="265"/>
    </location>
    <ligand>
        <name>substrate</name>
    </ligand>
</feature>
<dbReference type="InterPro" id="IPR002139">
    <property type="entry name" value="Ribo/fructo_kinase"/>
</dbReference>
<feature type="binding site" evidence="12">
    <location>
        <position position="208"/>
    </location>
    <ligand>
        <name>ATP</name>
        <dbReference type="ChEBI" id="CHEBI:30616"/>
    </ligand>
</feature>
<dbReference type="PRINTS" id="PR00990">
    <property type="entry name" value="RIBOKINASE"/>
</dbReference>
<name>A0ABV2QQD8_9MICO</name>
<dbReference type="InterPro" id="IPR029056">
    <property type="entry name" value="Ribokinase-like"/>
</dbReference>
<comment type="subunit">
    <text evidence="12">Homodimer.</text>
</comment>
<evidence type="ECO:0000313" key="14">
    <source>
        <dbReference type="EMBL" id="MET4583250.1"/>
    </source>
</evidence>
<comment type="cofactor">
    <cofactor evidence="12">
        <name>Mg(2+)</name>
        <dbReference type="ChEBI" id="CHEBI:18420"/>
    </cofactor>
    <text evidence="12">Requires a divalent cation, most likely magnesium in vivo, as an electrophilic catalyst to aid phosphoryl group transfer. It is the chelate of the metal and the nucleotide that is the actual substrate.</text>
</comment>
<keyword evidence="8 12" id="KW-0067">ATP-binding</keyword>
<comment type="pathway">
    <text evidence="12">Carbohydrate metabolism; D-ribose degradation; D-ribose 5-phosphate from beta-D-ribopyranose: step 2/2.</text>
</comment>
<comment type="similarity">
    <text evidence="12">Belongs to the carbohydrate kinase PfkB family. Ribokinase subfamily.</text>
</comment>
<sequence>MGEMTRGCRVLGHNRSMNQSAPTPVIVVGSVNMDLLFTGLDAIPKPGQTVSSETFRIVPGGKGANQAAAAARLGADVRFVAAIGTDELGDRAWAALESAGVGLEHVTRVAEPTGVAAVVVDKAGENSIIINPGANATVAASQAAAIAELYAGKPAVVLACLEVPIDTVTEWARIAKANDWTFVLNPAPVPAEALPAELLALVTIITPNDTELEQLGSIADLHATGIETVIVTRGGDGADLARVGEEPHHQDVFPTRPVDTTGAGDSFNGALAAAIAEGQDVRDALRFAAATGSLSTRAIGARDGLPTRAEVDELLAR</sequence>
<dbReference type="GO" id="GO:0004747">
    <property type="term" value="F:ribokinase activity"/>
    <property type="evidence" value="ECO:0007669"/>
    <property type="project" value="UniProtKB-EC"/>
</dbReference>
<feature type="binding site" evidence="12">
    <location>
        <begin position="32"/>
        <end position="34"/>
    </location>
    <ligand>
        <name>substrate</name>
    </ligand>
</feature>
<feature type="active site" description="Proton acceptor" evidence="12">
    <location>
        <position position="265"/>
    </location>
</feature>
<dbReference type="InterPro" id="IPR011611">
    <property type="entry name" value="PfkB_dom"/>
</dbReference>
<evidence type="ECO:0000256" key="8">
    <source>
        <dbReference type="ARBA" id="ARBA00022840"/>
    </source>
</evidence>
<dbReference type="EMBL" id="JBEPSJ010000003">
    <property type="protein sequence ID" value="MET4583250.1"/>
    <property type="molecule type" value="Genomic_DNA"/>
</dbReference>
<evidence type="ECO:0000256" key="7">
    <source>
        <dbReference type="ARBA" id="ARBA00022777"/>
    </source>
</evidence>
<keyword evidence="12" id="KW-0963">Cytoplasm</keyword>
<evidence type="ECO:0000256" key="9">
    <source>
        <dbReference type="ARBA" id="ARBA00022842"/>
    </source>
</evidence>
<feature type="binding site" evidence="12">
    <location>
        <position position="259"/>
    </location>
    <ligand>
        <name>K(+)</name>
        <dbReference type="ChEBI" id="CHEBI:29103"/>
    </ligand>
</feature>
<protein>
    <recommendedName>
        <fullName evidence="3 12">Ribokinase</fullName>
        <shortName evidence="12">RK</shortName>
        <ecNumber evidence="2 12">2.7.1.15</ecNumber>
    </recommendedName>
</protein>
<evidence type="ECO:0000256" key="6">
    <source>
        <dbReference type="ARBA" id="ARBA00022741"/>
    </source>
</evidence>
<feature type="binding site" evidence="12">
    <location>
        <begin position="61"/>
        <end position="65"/>
    </location>
    <ligand>
        <name>substrate</name>
    </ligand>
</feature>
<feature type="binding site" evidence="12">
    <location>
        <begin position="232"/>
        <end position="237"/>
    </location>
    <ligand>
        <name>ATP</name>
        <dbReference type="ChEBI" id="CHEBI:30616"/>
    </ligand>
</feature>
<reference evidence="14 15" key="1">
    <citation type="submission" date="2024-06" db="EMBL/GenBank/DDBJ databases">
        <title>Sorghum-associated microbial communities from plants grown in Nebraska, USA.</title>
        <authorList>
            <person name="Schachtman D."/>
        </authorList>
    </citation>
    <scope>NUCLEOTIDE SEQUENCE [LARGE SCALE GENOMIC DNA]</scope>
    <source>
        <strain evidence="14 15">2857</strain>
    </source>
</reference>
<comment type="caution">
    <text evidence="12">Lacks conserved residue(s) required for the propagation of feature annotation.</text>
</comment>
<dbReference type="InterPro" id="IPR002173">
    <property type="entry name" value="Carboh/pur_kinase_PfkB_CS"/>
</dbReference>
<dbReference type="PROSITE" id="PS00584">
    <property type="entry name" value="PFKB_KINASES_2"/>
    <property type="match status" value="1"/>
</dbReference>
<keyword evidence="9 12" id="KW-0460">Magnesium</keyword>
<dbReference type="PANTHER" id="PTHR10584">
    <property type="entry name" value="SUGAR KINASE"/>
    <property type="match status" value="1"/>
</dbReference>
<dbReference type="EC" id="2.7.1.15" evidence="2 12"/>
<feature type="binding site" evidence="12">
    <location>
        <position position="162"/>
    </location>
    <ligand>
        <name>substrate</name>
    </ligand>
</feature>
<comment type="similarity">
    <text evidence="1">Belongs to the carbohydrate kinase pfkB family.</text>
</comment>
<dbReference type="PANTHER" id="PTHR10584:SF166">
    <property type="entry name" value="RIBOKINASE"/>
    <property type="match status" value="1"/>
</dbReference>
<evidence type="ECO:0000256" key="1">
    <source>
        <dbReference type="ARBA" id="ARBA00005380"/>
    </source>
</evidence>
<accession>A0ABV2QQD8</accession>
<dbReference type="CDD" id="cd01174">
    <property type="entry name" value="ribokinase"/>
    <property type="match status" value="1"/>
</dbReference>
<comment type="activity regulation">
    <text evidence="12">Activated by a monovalent cation that binds near, but not in, the active site. The most likely occupant of the site in vivo is potassium. Ion binding induces a conformational change that may alter substrate affinity.</text>
</comment>
<keyword evidence="4 12" id="KW-0808">Transferase</keyword>
<evidence type="ECO:0000256" key="3">
    <source>
        <dbReference type="ARBA" id="ARBA00016943"/>
    </source>
</evidence>
<dbReference type="InterPro" id="IPR011877">
    <property type="entry name" value="Ribokinase"/>
</dbReference>
<evidence type="ECO:0000256" key="10">
    <source>
        <dbReference type="ARBA" id="ARBA00022958"/>
    </source>
</evidence>
<gene>
    <name evidence="12" type="primary">rbsK</name>
    <name evidence="14" type="ORF">ABIE21_002769</name>
</gene>
<dbReference type="Proteomes" id="UP001549257">
    <property type="component" value="Unassembled WGS sequence"/>
</dbReference>
<dbReference type="SUPFAM" id="SSF53613">
    <property type="entry name" value="Ribokinase-like"/>
    <property type="match status" value="1"/>
</dbReference>
<evidence type="ECO:0000256" key="12">
    <source>
        <dbReference type="HAMAP-Rule" id="MF_01987"/>
    </source>
</evidence>
<organism evidence="14 15">
    <name type="scientific">Conyzicola nivalis</name>
    <dbReference type="NCBI Taxonomy" id="1477021"/>
    <lineage>
        <taxon>Bacteria</taxon>
        <taxon>Bacillati</taxon>
        <taxon>Actinomycetota</taxon>
        <taxon>Actinomycetes</taxon>
        <taxon>Micrococcales</taxon>
        <taxon>Microbacteriaceae</taxon>
        <taxon>Conyzicola</taxon>
    </lineage>
</organism>
<feature type="binding site" evidence="12">
    <location>
        <position position="261"/>
    </location>
    <ligand>
        <name>K(+)</name>
        <dbReference type="ChEBI" id="CHEBI:29103"/>
    </ligand>
</feature>
<dbReference type="HAMAP" id="MF_01987">
    <property type="entry name" value="Ribokinase"/>
    <property type="match status" value="1"/>
</dbReference>
<feature type="binding site" evidence="12">
    <location>
        <position position="300"/>
    </location>
    <ligand>
        <name>K(+)</name>
        <dbReference type="ChEBI" id="CHEBI:29103"/>
    </ligand>
</feature>
<comment type="catalytic activity">
    <reaction evidence="12">
        <text>D-ribose + ATP = D-ribose 5-phosphate + ADP + H(+)</text>
        <dbReference type="Rhea" id="RHEA:13697"/>
        <dbReference type="ChEBI" id="CHEBI:15378"/>
        <dbReference type="ChEBI" id="CHEBI:30616"/>
        <dbReference type="ChEBI" id="CHEBI:47013"/>
        <dbReference type="ChEBI" id="CHEBI:78346"/>
        <dbReference type="ChEBI" id="CHEBI:456216"/>
        <dbReference type="EC" id="2.7.1.15"/>
    </reaction>
</comment>
<keyword evidence="15" id="KW-1185">Reference proteome</keyword>
<feature type="binding site" evidence="12">
    <location>
        <position position="295"/>
    </location>
    <ligand>
        <name>K(+)</name>
        <dbReference type="ChEBI" id="CHEBI:29103"/>
    </ligand>
</feature>
<keyword evidence="7 12" id="KW-0418">Kinase</keyword>
<proteinExistence type="inferred from homology"/>
<evidence type="ECO:0000256" key="2">
    <source>
        <dbReference type="ARBA" id="ARBA00012035"/>
    </source>
</evidence>
<keyword evidence="5 12" id="KW-0479">Metal-binding</keyword>
<keyword evidence="6 12" id="KW-0547">Nucleotide-binding</keyword>
<comment type="function">
    <text evidence="12">Catalyzes the phosphorylation of ribose at O-5 in a reaction requiring ATP and magnesium. The resulting D-ribose-5-phosphate can then be used either for sythesis of nucleotides, histidine, and tryptophan, or as a component of the pentose phosphate pathway.</text>
</comment>
<dbReference type="Gene3D" id="3.40.1190.20">
    <property type="match status" value="1"/>
</dbReference>
<evidence type="ECO:0000256" key="5">
    <source>
        <dbReference type="ARBA" id="ARBA00022723"/>
    </source>
</evidence>
<evidence type="ECO:0000259" key="13">
    <source>
        <dbReference type="Pfam" id="PF00294"/>
    </source>
</evidence>
<dbReference type="Pfam" id="PF00294">
    <property type="entry name" value="PfkB"/>
    <property type="match status" value="1"/>
</dbReference>
<comment type="subcellular location">
    <subcellularLocation>
        <location evidence="12">Cytoplasm</location>
    </subcellularLocation>
</comment>
<evidence type="ECO:0000256" key="11">
    <source>
        <dbReference type="ARBA" id="ARBA00023277"/>
    </source>
</evidence>
<feature type="domain" description="Carbohydrate kinase PfkB" evidence="13">
    <location>
        <begin position="25"/>
        <end position="308"/>
    </location>
</feature>
<evidence type="ECO:0000256" key="4">
    <source>
        <dbReference type="ARBA" id="ARBA00022679"/>
    </source>
</evidence>
<feature type="binding site" evidence="12">
    <location>
        <position position="298"/>
    </location>
    <ligand>
        <name>K(+)</name>
        <dbReference type="ChEBI" id="CHEBI:29103"/>
    </ligand>
</feature>
<evidence type="ECO:0000313" key="15">
    <source>
        <dbReference type="Proteomes" id="UP001549257"/>
    </source>
</evidence>
<feature type="binding site" evidence="12">
    <location>
        <begin position="264"/>
        <end position="265"/>
    </location>
    <ligand>
        <name>ATP</name>
        <dbReference type="ChEBI" id="CHEBI:30616"/>
    </ligand>
</feature>